<feature type="transmembrane region" description="Helical" evidence="9">
    <location>
        <begin position="116"/>
        <end position="136"/>
    </location>
</feature>
<dbReference type="Gene3D" id="1.20.1250.20">
    <property type="entry name" value="MFS general substrate transporter like domains"/>
    <property type="match status" value="1"/>
</dbReference>
<keyword evidence="6 9" id="KW-1133">Transmembrane helix</keyword>
<feature type="transmembrane region" description="Helical" evidence="9">
    <location>
        <begin position="174"/>
        <end position="197"/>
    </location>
</feature>
<dbReference type="InterPro" id="IPR011701">
    <property type="entry name" value="MFS"/>
</dbReference>
<evidence type="ECO:0000256" key="5">
    <source>
        <dbReference type="ARBA" id="ARBA00022692"/>
    </source>
</evidence>
<feature type="transmembrane region" description="Helical" evidence="9">
    <location>
        <begin position="310"/>
        <end position="331"/>
    </location>
</feature>
<evidence type="ECO:0000313" key="12">
    <source>
        <dbReference type="Proteomes" id="UP000053127"/>
    </source>
</evidence>
<feature type="domain" description="Major facilitator superfamily (MFS) profile" evidence="10">
    <location>
        <begin position="21"/>
        <end position="475"/>
    </location>
</feature>
<feature type="transmembrane region" description="Helical" evidence="9">
    <location>
        <begin position="411"/>
        <end position="432"/>
    </location>
</feature>
<proteinExistence type="inferred from homology"/>
<evidence type="ECO:0000259" key="10">
    <source>
        <dbReference type="PROSITE" id="PS50850"/>
    </source>
</evidence>
<evidence type="ECO:0000256" key="8">
    <source>
        <dbReference type="SAM" id="MobiDB-lite"/>
    </source>
</evidence>
<feature type="transmembrane region" description="Helical" evidence="9">
    <location>
        <begin position="343"/>
        <end position="363"/>
    </location>
</feature>
<evidence type="ECO:0000256" key="4">
    <source>
        <dbReference type="ARBA" id="ARBA00022475"/>
    </source>
</evidence>
<accession>A0A101NXX3</accession>
<feature type="transmembrane region" description="Helical" evidence="9">
    <location>
        <begin position="236"/>
        <end position="257"/>
    </location>
</feature>
<comment type="similarity">
    <text evidence="2">Belongs to the major facilitator superfamily. TCR/Tet family.</text>
</comment>
<feature type="transmembrane region" description="Helical" evidence="9">
    <location>
        <begin position="369"/>
        <end position="390"/>
    </location>
</feature>
<keyword evidence="12" id="KW-1185">Reference proteome</keyword>
<dbReference type="OrthoDB" id="7375466at2"/>
<dbReference type="STRING" id="67386.AQI95_30925"/>
<feature type="transmembrane region" description="Helical" evidence="9">
    <location>
        <begin position="56"/>
        <end position="74"/>
    </location>
</feature>
<dbReference type="AlphaFoldDB" id="A0A101NXX3"/>
<protein>
    <submittedName>
        <fullName evidence="11">Transporter</fullName>
    </submittedName>
</protein>
<comment type="caution">
    <text evidence="11">The sequence shown here is derived from an EMBL/GenBank/DDBJ whole genome shotgun (WGS) entry which is preliminary data.</text>
</comment>
<evidence type="ECO:0000256" key="2">
    <source>
        <dbReference type="ARBA" id="ARBA00007520"/>
    </source>
</evidence>
<evidence type="ECO:0000256" key="1">
    <source>
        <dbReference type="ARBA" id="ARBA00004651"/>
    </source>
</evidence>
<dbReference type="GO" id="GO:0022857">
    <property type="term" value="F:transmembrane transporter activity"/>
    <property type="evidence" value="ECO:0007669"/>
    <property type="project" value="InterPro"/>
</dbReference>
<comment type="subcellular location">
    <subcellularLocation>
        <location evidence="1">Cell membrane</location>
        <topology evidence="1">Multi-pass membrane protein</topology>
    </subcellularLocation>
</comment>
<evidence type="ECO:0000313" key="11">
    <source>
        <dbReference type="EMBL" id="KUN01350.1"/>
    </source>
</evidence>
<feature type="transmembrane region" description="Helical" evidence="9">
    <location>
        <begin position="452"/>
        <end position="470"/>
    </location>
</feature>
<dbReference type="PROSITE" id="PS50850">
    <property type="entry name" value="MFS"/>
    <property type="match status" value="1"/>
</dbReference>
<keyword evidence="5 9" id="KW-0812">Transmembrane</keyword>
<feature type="transmembrane region" description="Helical" evidence="9">
    <location>
        <begin position="86"/>
        <end position="104"/>
    </location>
</feature>
<dbReference type="PANTHER" id="PTHR23501">
    <property type="entry name" value="MAJOR FACILITATOR SUPERFAMILY"/>
    <property type="match status" value="1"/>
</dbReference>
<gene>
    <name evidence="11" type="ORF">AQI95_30925</name>
</gene>
<dbReference type="InterPro" id="IPR004638">
    <property type="entry name" value="EmrB-like"/>
</dbReference>
<evidence type="ECO:0000256" key="6">
    <source>
        <dbReference type="ARBA" id="ARBA00022989"/>
    </source>
</evidence>
<evidence type="ECO:0000256" key="3">
    <source>
        <dbReference type="ARBA" id="ARBA00022448"/>
    </source>
</evidence>
<keyword evidence="3" id="KW-0813">Transport</keyword>
<keyword evidence="4" id="KW-1003">Cell membrane</keyword>
<evidence type="ECO:0000256" key="9">
    <source>
        <dbReference type="SAM" id="Phobius"/>
    </source>
</evidence>
<evidence type="ECO:0000256" key="7">
    <source>
        <dbReference type="ARBA" id="ARBA00023136"/>
    </source>
</evidence>
<dbReference type="Pfam" id="PF07690">
    <property type="entry name" value="MFS_1"/>
    <property type="match status" value="2"/>
</dbReference>
<dbReference type="InterPro" id="IPR036259">
    <property type="entry name" value="MFS_trans_sf"/>
</dbReference>
<dbReference type="EMBL" id="LMWN01000043">
    <property type="protein sequence ID" value="KUN01350.1"/>
    <property type="molecule type" value="Genomic_DNA"/>
</dbReference>
<dbReference type="NCBIfam" id="TIGR00711">
    <property type="entry name" value="efflux_EmrB"/>
    <property type="match status" value="1"/>
</dbReference>
<name>A0A101NXX3_9ACTN</name>
<organism evidence="11 12">
    <name type="scientific">Streptomyces yokosukanensis</name>
    <dbReference type="NCBI Taxonomy" id="67386"/>
    <lineage>
        <taxon>Bacteria</taxon>
        <taxon>Bacillati</taxon>
        <taxon>Actinomycetota</taxon>
        <taxon>Actinomycetes</taxon>
        <taxon>Kitasatosporales</taxon>
        <taxon>Streptomycetaceae</taxon>
        <taxon>Streptomyces</taxon>
    </lineage>
</organism>
<feature type="transmembrane region" description="Helical" evidence="9">
    <location>
        <begin position="148"/>
        <end position="168"/>
    </location>
</feature>
<dbReference type="Proteomes" id="UP000053127">
    <property type="component" value="Unassembled WGS sequence"/>
</dbReference>
<reference evidence="11 12" key="1">
    <citation type="submission" date="2015-10" db="EMBL/GenBank/DDBJ databases">
        <title>Draft genome sequence of Streptomyces yokosukanensis DSM 40224, type strain for the species Streptomyces yokosukanensis.</title>
        <authorList>
            <person name="Ruckert C."/>
            <person name="Winkler A."/>
            <person name="Kalinowski J."/>
            <person name="Kampfer P."/>
            <person name="Glaeser S."/>
        </authorList>
    </citation>
    <scope>NUCLEOTIDE SEQUENCE [LARGE SCALE GENOMIC DNA]</scope>
    <source>
        <strain evidence="11 12">DSM 40224</strain>
    </source>
</reference>
<dbReference type="SUPFAM" id="SSF103473">
    <property type="entry name" value="MFS general substrate transporter"/>
    <property type="match status" value="1"/>
</dbReference>
<dbReference type="FunFam" id="1.20.1720.10:FF:000004">
    <property type="entry name" value="EmrB/QacA family drug resistance transporter"/>
    <property type="match status" value="1"/>
</dbReference>
<dbReference type="InterPro" id="IPR020846">
    <property type="entry name" value="MFS_dom"/>
</dbReference>
<feature type="transmembrane region" description="Helical" evidence="9">
    <location>
        <begin position="209"/>
        <end position="230"/>
    </location>
</feature>
<feature type="transmembrane region" description="Helical" evidence="9">
    <location>
        <begin position="277"/>
        <end position="298"/>
    </location>
</feature>
<sequence length="499" mass="51573">MTPSPMTTPPMTPPSKNVRWTLLGVMLAMLLGMLDNNVVGTAMPTIVGDLGGLDHISWVVTAYTLATAVSTPVWGKLGDLYNRKHVFLASVVVFLLASLLAGAAHSMAQLIGFRALQGIGAGGLGAGAFALIGTLVPPRERGRYQGMTASVMALGVVGGPLVGGLVTGHLGWRWAFYVNLPLGIVALVWVQLMLRLPNPARTARPRIDWAGIAVLAATIGSAVLAATWAGTAYAWTSWRILSLAAVAVLGTAAFVVLQRRAPEPLLPPRVFTGHRNFPLGIGLLAAVGVVMFGSALYLPLFQQTVQGATATGSGLLLLPLMIPVVIASDIAGKVMSRTGRYKVFPVLGTLLLTAGALALATMGTGTSRLAAGCWMALVGLGMGFTMQMAATLAQNSVELGDMGAAMAATNLFRTLGGSIGVAVFGSLFTRAVPGTARGEAYRHAVATGTRHIFLTAAGVCAVAFALALAVREVPLRGGPGTAQKKQPVTRLATESPADR</sequence>
<feature type="region of interest" description="Disordered" evidence="8">
    <location>
        <begin position="478"/>
        <end position="499"/>
    </location>
</feature>
<dbReference type="GO" id="GO:0005886">
    <property type="term" value="C:plasma membrane"/>
    <property type="evidence" value="ECO:0007669"/>
    <property type="project" value="UniProtKB-SubCell"/>
</dbReference>
<dbReference type="Gene3D" id="1.20.1720.10">
    <property type="entry name" value="Multidrug resistance protein D"/>
    <property type="match status" value="1"/>
</dbReference>
<keyword evidence="7 9" id="KW-0472">Membrane</keyword>
<dbReference type="PANTHER" id="PTHR23501:SF197">
    <property type="entry name" value="COMD"/>
    <property type="match status" value="1"/>
</dbReference>